<comment type="caution">
    <text evidence="1">The sequence shown here is derived from an EMBL/GenBank/DDBJ whole genome shotgun (WGS) entry which is preliminary data.</text>
</comment>
<protein>
    <submittedName>
        <fullName evidence="1">Uncharacterized protein</fullName>
    </submittedName>
</protein>
<evidence type="ECO:0000313" key="1">
    <source>
        <dbReference type="EMBL" id="KAG8379112.1"/>
    </source>
</evidence>
<gene>
    <name evidence="1" type="ORF">BUALT_Bualt07G0054200</name>
</gene>
<dbReference type="Proteomes" id="UP000826271">
    <property type="component" value="Unassembled WGS sequence"/>
</dbReference>
<keyword evidence="2" id="KW-1185">Reference proteome</keyword>
<organism evidence="1 2">
    <name type="scientific">Buddleja alternifolia</name>
    <dbReference type="NCBI Taxonomy" id="168488"/>
    <lineage>
        <taxon>Eukaryota</taxon>
        <taxon>Viridiplantae</taxon>
        <taxon>Streptophyta</taxon>
        <taxon>Embryophyta</taxon>
        <taxon>Tracheophyta</taxon>
        <taxon>Spermatophyta</taxon>
        <taxon>Magnoliopsida</taxon>
        <taxon>eudicotyledons</taxon>
        <taxon>Gunneridae</taxon>
        <taxon>Pentapetalae</taxon>
        <taxon>asterids</taxon>
        <taxon>lamiids</taxon>
        <taxon>Lamiales</taxon>
        <taxon>Scrophulariaceae</taxon>
        <taxon>Buddlejeae</taxon>
        <taxon>Buddleja</taxon>
    </lineage>
</organism>
<evidence type="ECO:0000313" key="2">
    <source>
        <dbReference type="Proteomes" id="UP000826271"/>
    </source>
</evidence>
<dbReference type="EMBL" id="WHWC01000007">
    <property type="protein sequence ID" value="KAG8379112.1"/>
    <property type="molecule type" value="Genomic_DNA"/>
</dbReference>
<reference evidence="1" key="1">
    <citation type="submission" date="2019-10" db="EMBL/GenBank/DDBJ databases">
        <authorList>
            <person name="Zhang R."/>
            <person name="Pan Y."/>
            <person name="Wang J."/>
            <person name="Ma R."/>
            <person name="Yu S."/>
        </authorList>
    </citation>
    <scope>NUCLEOTIDE SEQUENCE</scope>
    <source>
        <strain evidence="1">LA-IB0</strain>
        <tissue evidence="1">Leaf</tissue>
    </source>
</reference>
<proteinExistence type="predicted"/>
<dbReference type="AlphaFoldDB" id="A0AAV6XGE9"/>
<name>A0AAV6XGE9_9LAMI</name>
<accession>A0AAV6XGE9</accession>
<sequence>MATDPSSMPITRGDDARRAVYQAHAINIHGYNAAGWIKEDEALIMALYLLEQEYYLTTDDNPGGLSEELISKYLKTRNCDKDKDDSEICDVCQNDLCQEDDQMIGVPDCSHEYFVSENGFKRRTFAHYVKPPHCPWMMSRNRETISESQSRGF</sequence>